<evidence type="ECO:0000313" key="2">
    <source>
        <dbReference type="EMBL" id="QJD93042.1"/>
    </source>
</evidence>
<name>A0ABX6MGY6_9BURK</name>
<dbReference type="InterPro" id="IPR045792">
    <property type="entry name" value="DUF6036"/>
</dbReference>
<sequence>MQSFTEAILRLFEELNDRLIGRGLPDGAVRAYLFGGCGVHMYARNRVSTDVDAEFDYNLIHREDVVLVLNELPPVDFVSPTSGPSLLHFDARFSTTLGPLHVDYQDRAVQLERCDNSRSALTVWLPSAVDLAISKLGRLAPMDLEDILTLLQEPSASWSEFERLATEASQYYVGRNLAGTIAYIKLQWQRRAGHDSGSEDVE</sequence>
<proteinExistence type="predicted"/>
<keyword evidence="3" id="KW-1185">Reference proteome</keyword>
<organism evidence="2 3">
    <name type="scientific">Duganella dendranthematis</name>
    <dbReference type="NCBI Taxonomy" id="2728021"/>
    <lineage>
        <taxon>Bacteria</taxon>
        <taxon>Pseudomonadati</taxon>
        <taxon>Pseudomonadota</taxon>
        <taxon>Betaproteobacteria</taxon>
        <taxon>Burkholderiales</taxon>
        <taxon>Oxalobacteraceae</taxon>
        <taxon>Telluria group</taxon>
        <taxon>Duganella</taxon>
    </lineage>
</organism>
<gene>
    <name evidence="2" type="ORF">HH213_24885</name>
</gene>
<dbReference type="Pfam" id="PF19502">
    <property type="entry name" value="DUF6036"/>
    <property type="match status" value="1"/>
</dbReference>
<dbReference type="RefSeq" id="WP_110847762.1">
    <property type="nucleotide sequence ID" value="NZ_CP051684.1"/>
</dbReference>
<evidence type="ECO:0000313" key="3">
    <source>
        <dbReference type="Proteomes" id="UP000503117"/>
    </source>
</evidence>
<evidence type="ECO:0000259" key="1">
    <source>
        <dbReference type="Pfam" id="PF19502"/>
    </source>
</evidence>
<feature type="domain" description="DUF6036" evidence="1">
    <location>
        <begin position="31"/>
        <end position="174"/>
    </location>
</feature>
<accession>A0ABX6MGY6</accession>
<dbReference type="Proteomes" id="UP000503117">
    <property type="component" value="Chromosome"/>
</dbReference>
<reference evidence="2 3" key="1">
    <citation type="submission" date="2020-04" db="EMBL/GenBank/DDBJ databases">
        <title>Genome sequencing of novel species.</title>
        <authorList>
            <person name="Heo J."/>
            <person name="Kim S.-J."/>
            <person name="Kim J.-S."/>
            <person name="Hong S.-B."/>
            <person name="Kwon S.-W."/>
        </authorList>
    </citation>
    <scope>NUCLEOTIDE SEQUENCE [LARGE SCALE GENOMIC DNA]</scope>
    <source>
        <strain evidence="2 3">AF9R3</strain>
    </source>
</reference>
<protein>
    <recommendedName>
        <fullName evidence="1">DUF6036 domain-containing protein</fullName>
    </recommendedName>
</protein>
<dbReference type="EMBL" id="CP051684">
    <property type="protein sequence ID" value="QJD93042.1"/>
    <property type="molecule type" value="Genomic_DNA"/>
</dbReference>